<sequence>MPSTNLKAPELPGYFGGPGLLRVSRLLPGWNRRGAPSEAAGRQGPRAAGLRPGPAGGASGLRSGPPLNPDSNFSQIPAAPRRASCPVSY</sequence>
<feature type="compositionally biased region" description="Low complexity" evidence="1">
    <location>
        <begin position="39"/>
        <end position="53"/>
    </location>
</feature>
<reference evidence="2 3" key="1">
    <citation type="submission" date="2019-03" db="EMBL/GenBank/DDBJ databases">
        <title>Sequencing the genomes of 1000 actinobacteria strains.</title>
        <authorList>
            <person name="Klenk H.-P."/>
        </authorList>
    </citation>
    <scope>NUCLEOTIDE SEQUENCE [LARGE SCALE GENOMIC DNA]</scope>
    <source>
        <strain evidence="2 3">DSM 43805</strain>
    </source>
</reference>
<feature type="region of interest" description="Disordered" evidence="1">
    <location>
        <begin position="30"/>
        <end position="89"/>
    </location>
</feature>
<comment type="caution">
    <text evidence="2">The sequence shown here is derived from an EMBL/GenBank/DDBJ whole genome shotgun (WGS) entry which is preliminary data.</text>
</comment>
<name>A0A4R6JPJ4_9ACTN</name>
<dbReference type="EMBL" id="SNWR01000001">
    <property type="protein sequence ID" value="TDO38384.1"/>
    <property type="molecule type" value="Genomic_DNA"/>
</dbReference>
<dbReference type="AlphaFoldDB" id="A0A4R6JPJ4"/>
<evidence type="ECO:0000313" key="3">
    <source>
        <dbReference type="Proteomes" id="UP000294901"/>
    </source>
</evidence>
<organism evidence="2 3">
    <name type="scientific">Paractinoplanes brasiliensis</name>
    <dbReference type="NCBI Taxonomy" id="52695"/>
    <lineage>
        <taxon>Bacteria</taxon>
        <taxon>Bacillati</taxon>
        <taxon>Actinomycetota</taxon>
        <taxon>Actinomycetes</taxon>
        <taxon>Micromonosporales</taxon>
        <taxon>Micromonosporaceae</taxon>
        <taxon>Paractinoplanes</taxon>
    </lineage>
</organism>
<accession>A0A4R6JPJ4</accession>
<keyword evidence="3" id="KW-1185">Reference proteome</keyword>
<evidence type="ECO:0000313" key="2">
    <source>
        <dbReference type="EMBL" id="TDO38384.1"/>
    </source>
</evidence>
<proteinExistence type="predicted"/>
<evidence type="ECO:0000256" key="1">
    <source>
        <dbReference type="SAM" id="MobiDB-lite"/>
    </source>
</evidence>
<dbReference type="Proteomes" id="UP000294901">
    <property type="component" value="Unassembled WGS sequence"/>
</dbReference>
<gene>
    <name evidence="2" type="ORF">C8E87_2037</name>
</gene>
<protein>
    <submittedName>
        <fullName evidence="2">Uncharacterized protein</fullName>
    </submittedName>
</protein>